<dbReference type="PANTHER" id="PTHR30185">
    <property type="entry name" value="CRYPTIC BETA-GLUCOSIDE BGL OPERON ANTITERMINATOR"/>
    <property type="match status" value="1"/>
</dbReference>
<evidence type="ECO:0000256" key="1">
    <source>
        <dbReference type="ARBA" id="ARBA00023015"/>
    </source>
</evidence>
<dbReference type="EMBL" id="BCMJ01000011">
    <property type="protein sequence ID" value="GAX08932.1"/>
    <property type="molecule type" value="Genomic_DNA"/>
</dbReference>
<feature type="domain" description="Mga helix-turn-helix" evidence="3">
    <location>
        <begin position="79"/>
        <end position="162"/>
    </location>
</feature>
<dbReference type="PANTHER" id="PTHR30185:SF13">
    <property type="entry name" value="LICABCH OPERON REGULATOR-RELATED"/>
    <property type="match status" value="1"/>
</dbReference>
<protein>
    <recommendedName>
        <fullName evidence="3">Mga helix-turn-helix domain-containing protein</fullName>
    </recommendedName>
</protein>
<gene>
    <name evidence="4" type="ORF">IWT5_02101</name>
</gene>
<evidence type="ECO:0000313" key="5">
    <source>
        <dbReference type="Proteomes" id="UP000223370"/>
    </source>
</evidence>
<keyword evidence="1" id="KW-0805">Transcription regulation</keyword>
<reference evidence="4 5" key="1">
    <citation type="submission" date="2015-11" db="EMBL/GenBank/DDBJ databases">
        <title>Draft genome sequences of new species of the genus Lactobacillus isolated from orchardgrass silage.</title>
        <authorList>
            <person name="Tohno M."/>
            <person name="Tanizawa Y."/>
            <person name="Arita M."/>
        </authorList>
    </citation>
    <scope>NUCLEOTIDE SEQUENCE [LARGE SCALE GENOMIC DNA]</scope>
    <source>
        <strain evidence="4 5">IWT5</strain>
    </source>
</reference>
<dbReference type="RefSeq" id="WP_098826082.1">
    <property type="nucleotide sequence ID" value="NZ_BCMJ01000011.1"/>
</dbReference>
<dbReference type="AlphaFoldDB" id="A0A1Z5J529"/>
<dbReference type="OrthoDB" id="2188960at2"/>
<dbReference type="Pfam" id="PF05043">
    <property type="entry name" value="Mga"/>
    <property type="match status" value="1"/>
</dbReference>
<evidence type="ECO:0000256" key="2">
    <source>
        <dbReference type="ARBA" id="ARBA00023163"/>
    </source>
</evidence>
<accession>A0A1Z5J529</accession>
<dbReference type="InterPro" id="IPR050661">
    <property type="entry name" value="BglG_antiterminators"/>
</dbReference>
<evidence type="ECO:0000259" key="3">
    <source>
        <dbReference type="Pfam" id="PF05043"/>
    </source>
</evidence>
<dbReference type="Proteomes" id="UP000223370">
    <property type="component" value="Unassembled WGS sequence"/>
</dbReference>
<proteinExistence type="predicted"/>
<comment type="caution">
    <text evidence="4">The sequence shown here is derived from an EMBL/GenBank/DDBJ whole genome shotgun (WGS) entry which is preliminary data.</text>
</comment>
<dbReference type="InterPro" id="IPR007737">
    <property type="entry name" value="Mga_HTH"/>
</dbReference>
<evidence type="ECO:0000313" key="4">
    <source>
        <dbReference type="EMBL" id="GAX08932.1"/>
    </source>
</evidence>
<sequence>MQPFMVRDTINVKLIRYLDNHPGSNRILSIAHDLGVDRHTVTTHLDELEVLIKNNFKPTDLSLLVNADGVELQRSAKVNLDRILSFLTKESLMTKLIRSTFERTADSLGDFSERYFSSFSTAKRHVKKMQTHLALYGLRYSPATNILVGPEAMIRLCYYRVYWETYSRFEWPFEHVDQQTIVLQINRWADKIGINLDNITQQQLSYWVVICQQRQQVNAFVKIPTVVTRATFNHKKIADLPGIFDNQYPDENTFFDYCLLFFTHCLKPEVLGTTGVVNKGSVLALDELQKQFGFLNNETEKLKLTSSLNILHTYTMIFTVGGLLLDRASIADELVTKRPWVIKAVTHLLLNLKATGNPVFNNLIYLSAQYVTVVLTYFDTTVLNPSLRVRLVIDATPSYREWLFKQVHDHLKEEYNVVLAGDDEPYDLIVTNFAIKTTKIAKPIIVINTPITKQDWVHLQQFSL</sequence>
<keyword evidence="5" id="KW-1185">Reference proteome</keyword>
<organism evidence="4 5">
    <name type="scientific">Secundilactobacillus silagincola</name>
    <dbReference type="NCBI Taxonomy" id="1714681"/>
    <lineage>
        <taxon>Bacteria</taxon>
        <taxon>Bacillati</taxon>
        <taxon>Bacillota</taxon>
        <taxon>Bacilli</taxon>
        <taxon>Lactobacillales</taxon>
        <taxon>Lactobacillaceae</taxon>
        <taxon>Secundilactobacillus</taxon>
    </lineage>
</organism>
<name>A0A1Z5J529_9LACO</name>
<keyword evidence="2" id="KW-0804">Transcription</keyword>